<dbReference type="Pfam" id="PF00067">
    <property type="entry name" value="p450"/>
    <property type="match status" value="1"/>
</dbReference>
<dbReference type="GO" id="GO:0016705">
    <property type="term" value="F:oxidoreductase activity, acting on paired donors, with incorporation or reduction of molecular oxygen"/>
    <property type="evidence" value="ECO:0007669"/>
    <property type="project" value="InterPro"/>
</dbReference>
<gene>
    <name evidence="15" type="ORF">g.52650</name>
</gene>
<keyword evidence="11 14" id="KW-0503">Monooxygenase</keyword>
<keyword evidence="7" id="KW-0256">Endoplasmic reticulum</keyword>
<dbReference type="InterPro" id="IPR050196">
    <property type="entry name" value="Cytochrome_P450_Monoox"/>
</dbReference>
<keyword evidence="12" id="KW-0472">Membrane</keyword>
<evidence type="ECO:0000256" key="9">
    <source>
        <dbReference type="ARBA" id="ARBA00023002"/>
    </source>
</evidence>
<comment type="similarity">
    <text evidence="4 14">Belongs to the cytochrome P450 family.</text>
</comment>
<dbReference type="InterPro" id="IPR017972">
    <property type="entry name" value="Cyt_P450_CS"/>
</dbReference>
<evidence type="ECO:0000256" key="11">
    <source>
        <dbReference type="ARBA" id="ARBA00023033"/>
    </source>
</evidence>
<dbReference type="GO" id="GO:0005506">
    <property type="term" value="F:iron ion binding"/>
    <property type="evidence" value="ECO:0007669"/>
    <property type="project" value="InterPro"/>
</dbReference>
<dbReference type="PRINTS" id="PR00463">
    <property type="entry name" value="EP450I"/>
</dbReference>
<keyword evidence="9 14" id="KW-0560">Oxidoreductase</keyword>
<evidence type="ECO:0000256" key="7">
    <source>
        <dbReference type="ARBA" id="ARBA00022824"/>
    </source>
</evidence>
<dbReference type="InterPro" id="IPR001128">
    <property type="entry name" value="Cyt_P450"/>
</dbReference>
<dbReference type="GO" id="GO:0004497">
    <property type="term" value="F:monooxygenase activity"/>
    <property type="evidence" value="ECO:0007669"/>
    <property type="project" value="UniProtKB-KW"/>
</dbReference>
<evidence type="ECO:0000256" key="1">
    <source>
        <dbReference type="ARBA" id="ARBA00001971"/>
    </source>
</evidence>
<keyword evidence="8" id="KW-0492">Microsome</keyword>
<keyword evidence="5 13" id="KW-0349">Heme</keyword>
<sequence>TTLAEHVHGNDVDILNDVSTVVLKSSIDLGFGPELKVNVQSESFKRLQRILPRITQLSVVRLMKIWLWSDSIFQFLYRKELEEIDTTVANFLKESFQVIEQNNSEKYGDAIGRNTESGEQDSCRSITLLDIHRTLRESYPDFTDKHLQHEITTLLIAGANTTKATVCSCLLALAANPQIQERVHAEIVAVVGSEESVITMEYIKAMPYLDQVLNETLRKFMIIPMLTRSIKGDIKLKHFTVPAGATVSVAVVSLHLDPQHYPDPEKFDPDRFTPENNAKRERYSFLPFGGGPRNCIGKTFAFAEMKILLAHVIRKFKMTTSADINNLTFIPSFSLLSVDGYKIKFRHRY</sequence>
<feature type="binding site" description="axial binding residue" evidence="13">
    <location>
        <position position="295"/>
    </location>
    <ligand>
        <name>heme</name>
        <dbReference type="ChEBI" id="CHEBI:30413"/>
    </ligand>
    <ligandPart>
        <name>Fe</name>
        <dbReference type="ChEBI" id="CHEBI:18248"/>
    </ligandPart>
</feature>
<dbReference type="Gene3D" id="1.10.630.10">
    <property type="entry name" value="Cytochrome P450"/>
    <property type="match status" value="1"/>
</dbReference>
<dbReference type="PANTHER" id="PTHR24291">
    <property type="entry name" value="CYTOCHROME P450 FAMILY 4"/>
    <property type="match status" value="1"/>
</dbReference>
<keyword evidence="10 13" id="KW-0408">Iron</keyword>
<evidence type="ECO:0000256" key="3">
    <source>
        <dbReference type="ARBA" id="ARBA00004406"/>
    </source>
</evidence>
<evidence type="ECO:0000256" key="8">
    <source>
        <dbReference type="ARBA" id="ARBA00022848"/>
    </source>
</evidence>
<dbReference type="EMBL" id="GEBQ01017769">
    <property type="protein sequence ID" value="JAT22208.1"/>
    <property type="molecule type" value="Transcribed_RNA"/>
</dbReference>
<dbReference type="InterPro" id="IPR002401">
    <property type="entry name" value="Cyt_P450_E_grp-I"/>
</dbReference>
<evidence type="ECO:0000256" key="10">
    <source>
        <dbReference type="ARBA" id="ARBA00023004"/>
    </source>
</evidence>
<evidence type="ECO:0000256" key="6">
    <source>
        <dbReference type="ARBA" id="ARBA00022723"/>
    </source>
</evidence>
<dbReference type="PROSITE" id="PS00086">
    <property type="entry name" value="CYTOCHROME_P450"/>
    <property type="match status" value="1"/>
</dbReference>
<protein>
    <recommendedName>
        <fullName evidence="16">Cytochrome P450</fullName>
    </recommendedName>
</protein>
<dbReference type="SUPFAM" id="SSF48264">
    <property type="entry name" value="Cytochrome P450"/>
    <property type="match status" value="1"/>
</dbReference>
<comment type="cofactor">
    <cofactor evidence="1 13">
        <name>heme</name>
        <dbReference type="ChEBI" id="CHEBI:30413"/>
    </cofactor>
</comment>
<evidence type="ECO:0000256" key="4">
    <source>
        <dbReference type="ARBA" id="ARBA00010617"/>
    </source>
</evidence>
<evidence type="ECO:0008006" key="16">
    <source>
        <dbReference type="Google" id="ProtNLM"/>
    </source>
</evidence>
<dbReference type="PRINTS" id="PR00385">
    <property type="entry name" value="P450"/>
</dbReference>
<dbReference type="AlphaFoldDB" id="A0A1B6LET0"/>
<organism evidence="15">
    <name type="scientific">Graphocephala atropunctata</name>
    <dbReference type="NCBI Taxonomy" id="36148"/>
    <lineage>
        <taxon>Eukaryota</taxon>
        <taxon>Metazoa</taxon>
        <taxon>Ecdysozoa</taxon>
        <taxon>Arthropoda</taxon>
        <taxon>Hexapoda</taxon>
        <taxon>Insecta</taxon>
        <taxon>Pterygota</taxon>
        <taxon>Neoptera</taxon>
        <taxon>Paraneoptera</taxon>
        <taxon>Hemiptera</taxon>
        <taxon>Auchenorrhyncha</taxon>
        <taxon>Membracoidea</taxon>
        <taxon>Cicadellidae</taxon>
        <taxon>Cicadellinae</taxon>
        <taxon>Cicadellini</taxon>
        <taxon>Graphocephala</taxon>
    </lineage>
</organism>
<keyword evidence="6 13" id="KW-0479">Metal-binding</keyword>
<comment type="subcellular location">
    <subcellularLocation>
        <location evidence="3">Endoplasmic reticulum membrane</location>
        <topology evidence="3">Peripheral membrane protein</topology>
    </subcellularLocation>
    <subcellularLocation>
        <location evidence="2">Microsome membrane</location>
        <topology evidence="2">Peripheral membrane protein</topology>
    </subcellularLocation>
</comment>
<evidence type="ECO:0000256" key="14">
    <source>
        <dbReference type="RuleBase" id="RU000461"/>
    </source>
</evidence>
<evidence type="ECO:0000256" key="2">
    <source>
        <dbReference type="ARBA" id="ARBA00004174"/>
    </source>
</evidence>
<dbReference type="GO" id="GO:0005789">
    <property type="term" value="C:endoplasmic reticulum membrane"/>
    <property type="evidence" value="ECO:0007669"/>
    <property type="project" value="UniProtKB-SubCell"/>
</dbReference>
<proteinExistence type="inferred from homology"/>
<name>A0A1B6LET0_9HEMI</name>
<dbReference type="GO" id="GO:0020037">
    <property type="term" value="F:heme binding"/>
    <property type="evidence" value="ECO:0007669"/>
    <property type="project" value="InterPro"/>
</dbReference>
<reference evidence="15" key="1">
    <citation type="submission" date="2015-11" db="EMBL/GenBank/DDBJ databases">
        <title>De novo transcriptome assembly of four potential Pierce s Disease insect vectors from Arizona vineyards.</title>
        <authorList>
            <person name="Tassone E.E."/>
        </authorList>
    </citation>
    <scope>NUCLEOTIDE SEQUENCE</scope>
</reference>
<evidence type="ECO:0000256" key="13">
    <source>
        <dbReference type="PIRSR" id="PIRSR602401-1"/>
    </source>
</evidence>
<evidence type="ECO:0000313" key="15">
    <source>
        <dbReference type="EMBL" id="JAT22208.1"/>
    </source>
</evidence>
<evidence type="ECO:0000256" key="12">
    <source>
        <dbReference type="ARBA" id="ARBA00023136"/>
    </source>
</evidence>
<dbReference type="InterPro" id="IPR036396">
    <property type="entry name" value="Cyt_P450_sf"/>
</dbReference>
<feature type="non-terminal residue" evidence="15">
    <location>
        <position position="1"/>
    </location>
</feature>
<dbReference type="PANTHER" id="PTHR24291:SF189">
    <property type="entry name" value="CYTOCHROME P450 4C3-RELATED"/>
    <property type="match status" value="1"/>
</dbReference>
<evidence type="ECO:0000256" key="5">
    <source>
        <dbReference type="ARBA" id="ARBA00022617"/>
    </source>
</evidence>
<accession>A0A1B6LET0</accession>